<dbReference type="HOGENOM" id="CLU_016255_0_0_10"/>
<dbReference type="GO" id="GO:0030313">
    <property type="term" value="C:cell envelope"/>
    <property type="evidence" value="ECO:0007669"/>
    <property type="project" value="UniProtKB-SubCell"/>
</dbReference>
<evidence type="ECO:0000256" key="1">
    <source>
        <dbReference type="ARBA" id="ARBA00004196"/>
    </source>
</evidence>
<dbReference type="InterPro" id="IPR012480">
    <property type="entry name" value="Hepar_II_III_C"/>
</dbReference>
<sequence length="647" mass="73282">MQARAATALSADYSTTPDYSRAEEFKQHAICLYQAYHLTLQEKYASKLHQLLKVMTAVPPTDSQLFIDNFTATNIALCHLKAYDLLHQRLSEAERTAAEQLMLRVIRRFYKENCGYQENHIFDNHFWQQNMRVLFQAAFMLYDKPAYTAEILPILEYYYELWTARAPTSGFNRDGIWHNGTGYFSANVKTLTYIPALLSYIARKDFLQHPWYQNAGKALVYSFPPNSKNNGFGDKSEKGNAPNRLTAAFADYLARETGNGYAGWYAGECRSLIQQDYELRLYRMCTDRNYDTALPENTPKLLWYKDIGEVTMHSHPGQTENNLALSFRSSTFGSGSHTTASQNAFNLLFRGVDVYRSSGYYQNFADAHNLMSYRHSRAHNTILVNGIGQPYSTEGYGYVARVLGGSHIGYCLGDASMAYGGISNDPMWINYFAQAGIAQTPENGFGETPLTKYRRHVLMLYPDIVVLYDELEASEPVRWDWLLHSPTTLEADTDGQIIYSRNEAKQFIAATQLFCKEKITLNITDRFLIPPAISGEAYPNQWHCTAQVSDSHATRLLAIMQVRDEAEGISVIRQEGNTFRIDDWVIEAELDARAPVLLKVSSLAHPATFDYGTDGSATSLLYDETDGSYHTVEMTDCLPALTKSVQQ</sequence>
<dbReference type="EMBL" id="AFBN01000021">
    <property type="protein sequence ID" value="EGF58530.1"/>
    <property type="molecule type" value="Genomic_DNA"/>
</dbReference>
<dbReference type="Gene3D" id="1.50.10.100">
    <property type="entry name" value="Chondroitin AC/alginate lyase"/>
    <property type="match status" value="1"/>
</dbReference>
<name>F3PQY9_9BACE</name>
<dbReference type="InterPro" id="IPR032518">
    <property type="entry name" value="HepII_N"/>
</dbReference>
<organism evidence="4 5">
    <name type="scientific">Bacteroides fluxus YIT 12057</name>
    <dbReference type="NCBI Taxonomy" id="763034"/>
    <lineage>
        <taxon>Bacteria</taxon>
        <taxon>Pseudomonadati</taxon>
        <taxon>Bacteroidota</taxon>
        <taxon>Bacteroidia</taxon>
        <taxon>Bacteroidales</taxon>
        <taxon>Bacteroidaceae</taxon>
        <taxon>Bacteroides</taxon>
    </lineage>
</organism>
<gene>
    <name evidence="4" type="ORF">HMPREF9446_01137</name>
</gene>
<accession>F3PQY9</accession>
<comment type="subcellular location">
    <subcellularLocation>
        <location evidence="1">Cell envelope</location>
    </subcellularLocation>
</comment>
<dbReference type="Pfam" id="PF07940">
    <property type="entry name" value="Hepar_II_III_C"/>
    <property type="match status" value="1"/>
</dbReference>
<evidence type="ECO:0000259" key="3">
    <source>
        <dbReference type="Pfam" id="PF16332"/>
    </source>
</evidence>
<dbReference type="Gene3D" id="2.70.98.70">
    <property type="match status" value="1"/>
</dbReference>
<comment type="caution">
    <text evidence="4">The sequence shown here is derived from an EMBL/GenBank/DDBJ whole genome shotgun (WGS) entry which is preliminary data.</text>
</comment>
<feature type="domain" description="Heparinase II/III-like C-terminal" evidence="2">
    <location>
        <begin position="304"/>
        <end position="511"/>
    </location>
</feature>
<evidence type="ECO:0000259" key="2">
    <source>
        <dbReference type="Pfam" id="PF07940"/>
    </source>
</evidence>
<dbReference type="GO" id="GO:0016829">
    <property type="term" value="F:lyase activity"/>
    <property type="evidence" value="ECO:0007669"/>
    <property type="project" value="InterPro"/>
</dbReference>
<reference evidence="4 5" key="1">
    <citation type="submission" date="2011-02" db="EMBL/GenBank/DDBJ databases">
        <authorList>
            <person name="Weinstock G."/>
            <person name="Sodergren E."/>
            <person name="Clifton S."/>
            <person name="Fulton L."/>
            <person name="Fulton B."/>
            <person name="Courtney L."/>
            <person name="Fronick C."/>
            <person name="Harrison M."/>
            <person name="Strong C."/>
            <person name="Farmer C."/>
            <person name="Delahaunty K."/>
            <person name="Markovic C."/>
            <person name="Hall O."/>
            <person name="Minx P."/>
            <person name="Tomlinson C."/>
            <person name="Mitreva M."/>
            <person name="Hou S."/>
            <person name="Chen J."/>
            <person name="Wollam A."/>
            <person name="Pepin K.H."/>
            <person name="Johnson M."/>
            <person name="Bhonagiri V."/>
            <person name="Zhang X."/>
            <person name="Suruliraj S."/>
            <person name="Warren W."/>
            <person name="Chinwalla A."/>
            <person name="Mardis E.R."/>
            <person name="Wilson R.K."/>
        </authorList>
    </citation>
    <scope>NUCLEOTIDE SEQUENCE [LARGE SCALE GENOMIC DNA]</scope>
    <source>
        <strain evidence="4 5">YIT 12057</strain>
    </source>
</reference>
<proteinExistence type="predicted"/>
<dbReference type="AlphaFoldDB" id="F3PQY9"/>
<dbReference type="InterPro" id="IPR008929">
    <property type="entry name" value="Chondroitin_lyas"/>
</dbReference>
<feature type="domain" description="Heparinase II N-terminal" evidence="3">
    <location>
        <begin position="31"/>
        <end position="287"/>
    </location>
</feature>
<dbReference type="SUPFAM" id="SSF48230">
    <property type="entry name" value="Chondroitin AC/alginate lyase"/>
    <property type="match status" value="1"/>
</dbReference>
<evidence type="ECO:0000313" key="4">
    <source>
        <dbReference type="EMBL" id="EGF58530.1"/>
    </source>
</evidence>
<dbReference type="Proteomes" id="UP000003416">
    <property type="component" value="Unassembled WGS sequence"/>
</dbReference>
<dbReference type="Pfam" id="PF16332">
    <property type="entry name" value="DUF4962"/>
    <property type="match status" value="1"/>
</dbReference>
<protein>
    <submittedName>
        <fullName evidence="4">Uncharacterized protein</fullName>
    </submittedName>
</protein>
<evidence type="ECO:0000313" key="5">
    <source>
        <dbReference type="Proteomes" id="UP000003416"/>
    </source>
</evidence>
<keyword evidence="5" id="KW-1185">Reference proteome</keyword>
<dbReference type="STRING" id="763034.HMPREF9446_01137"/>
<dbReference type="eggNOG" id="ENOG502ZAXA">
    <property type="taxonomic scope" value="Bacteria"/>
</dbReference>